<dbReference type="GO" id="GO:0005886">
    <property type="term" value="C:plasma membrane"/>
    <property type="evidence" value="ECO:0007669"/>
    <property type="project" value="TreeGrafter"/>
</dbReference>
<protein>
    <submittedName>
        <fullName evidence="2">Vesicle-associated protein 1-2-like</fullName>
    </submittedName>
</protein>
<dbReference type="SUPFAM" id="SSF49354">
    <property type="entry name" value="PapD-like"/>
    <property type="match status" value="1"/>
</dbReference>
<dbReference type="Proteomes" id="UP000265520">
    <property type="component" value="Unassembled WGS sequence"/>
</dbReference>
<sequence length="84" mass="9235">MQAQTEAPPDVESKDSFFIQSIVARARATTKDITSEMFEEKSGYEVKKYKLRVLYVPPEPAIASPDEGRIQGVARVGSGPSLHP</sequence>
<dbReference type="AlphaFoldDB" id="A0A392QLZ6"/>
<dbReference type="InterPro" id="IPR016763">
    <property type="entry name" value="VAP"/>
</dbReference>
<name>A0A392QLZ6_9FABA</name>
<dbReference type="PANTHER" id="PTHR10809">
    <property type="entry name" value="VESICLE-ASSOCIATED MEMBRANE PROTEIN-ASSOCIATED PROTEIN"/>
    <property type="match status" value="1"/>
</dbReference>
<dbReference type="InterPro" id="IPR008962">
    <property type="entry name" value="PapD-like_sf"/>
</dbReference>
<feature type="region of interest" description="Disordered" evidence="1">
    <location>
        <begin position="64"/>
        <end position="84"/>
    </location>
</feature>
<evidence type="ECO:0000256" key="1">
    <source>
        <dbReference type="SAM" id="MobiDB-lite"/>
    </source>
</evidence>
<keyword evidence="3" id="KW-1185">Reference proteome</keyword>
<dbReference type="PANTHER" id="PTHR10809:SF119">
    <property type="entry name" value="VESICLE-ASSOCIATED PROTEIN 1-2-RELATED"/>
    <property type="match status" value="1"/>
</dbReference>
<dbReference type="GO" id="GO:0061817">
    <property type="term" value="P:endoplasmic reticulum-plasma membrane tethering"/>
    <property type="evidence" value="ECO:0007669"/>
    <property type="project" value="TreeGrafter"/>
</dbReference>
<comment type="caution">
    <text evidence="2">The sequence shown here is derived from an EMBL/GenBank/DDBJ whole genome shotgun (WGS) entry which is preliminary data.</text>
</comment>
<dbReference type="GO" id="GO:0005789">
    <property type="term" value="C:endoplasmic reticulum membrane"/>
    <property type="evidence" value="ECO:0007669"/>
    <property type="project" value="InterPro"/>
</dbReference>
<reference evidence="2 3" key="1">
    <citation type="journal article" date="2018" name="Front. Plant Sci.">
        <title>Red Clover (Trifolium pratense) and Zigzag Clover (T. medium) - A Picture of Genomic Similarities and Differences.</title>
        <authorList>
            <person name="Dluhosova J."/>
            <person name="Istvanek J."/>
            <person name="Nedelnik J."/>
            <person name="Repkova J."/>
        </authorList>
    </citation>
    <scope>NUCLEOTIDE SEQUENCE [LARGE SCALE GENOMIC DNA]</scope>
    <source>
        <strain evidence="3">cv. 10/8</strain>
        <tissue evidence="2">Leaf</tissue>
    </source>
</reference>
<dbReference type="Gene3D" id="2.60.40.10">
    <property type="entry name" value="Immunoglobulins"/>
    <property type="match status" value="1"/>
</dbReference>
<dbReference type="GO" id="GO:0090158">
    <property type="term" value="P:endoplasmic reticulum membrane organization"/>
    <property type="evidence" value="ECO:0007669"/>
    <property type="project" value="TreeGrafter"/>
</dbReference>
<accession>A0A392QLZ6</accession>
<dbReference type="InterPro" id="IPR013783">
    <property type="entry name" value="Ig-like_fold"/>
</dbReference>
<evidence type="ECO:0000313" key="2">
    <source>
        <dbReference type="EMBL" id="MCI24872.1"/>
    </source>
</evidence>
<evidence type="ECO:0000313" key="3">
    <source>
        <dbReference type="Proteomes" id="UP000265520"/>
    </source>
</evidence>
<proteinExistence type="predicted"/>
<organism evidence="2 3">
    <name type="scientific">Trifolium medium</name>
    <dbReference type="NCBI Taxonomy" id="97028"/>
    <lineage>
        <taxon>Eukaryota</taxon>
        <taxon>Viridiplantae</taxon>
        <taxon>Streptophyta</taxon>
        <taxon>Embryophyta</taxon>
        <taxon>Tracheophyta</taxon>
        <taxon>Spermatophyta</taxon>
        <taxon>Magnoliopsida</taxon>
        <taxon>eudicotyledons</taxon>
        <taxon>Gunneridae</taxon>
        <taxon>Pentapetalae</taxon>
        <taxon>rosids</taxon>
        <taxon>fabids</taxon>
        <taxon>Fabales</taxon>
        <taxon>Fabaceae</taxon>
        <taxon>Papilionoideae</taxon>
        <taxon>50 kb inversion clade</taxon>
        <taxon>NPAAA clade</taxon>
        <taxon>Hologalegina</taxon>
        <taxon>IRL clade</taxon>
        <taxon>Trifolieae</taxon>
        <taxon>Trifolium</taxon>
    </lineage>
</organism>
<dbReference type="EMBL" id="LXQA010144041">
    <property type="protein sequence ID" value="MCI24872.1"/>
    <property type="molecule type" value="Genomic_DNA"/>
</dbReference>